<dbReference type="RefSeq" id="WP_123206522.1">
    <property type="nucleotide sequence ID" value="NZ_RBEE01000034.1"/>
</dbReference>
<comment type="caution">
    <text evidence="2">The sequence shown here is derived from an EMBL/GenBank/DDBJ whole genome shotgun (WGS) entry which is preliminary data.</text>
</comment>
<feature type="region of interest" description="Disordered" evidence="1">
    <location>
        <begin position="1"/>
        <end position="41"/>
    </location>
</feature>
<gene>
    <name evidence="2" type="ORF">D7004_14210</name>
</gene>
<dbReference type="GO" id="GO:0006355">
    <property type="term" value="P:regulation of DNA-templated transcription"/>
    <property type="evidence" value="ECO:0007669"/>
    <property type="project" value="InterPro"/>
</dbReference>
<sequence>MSDYKNKLGNLANRLKKEEPKTPIQEVNPVKSKREEKEPEGQLNVWIPKKLLKRMKSFGVEKELTQKDIAIIALDKYLSEVNGQYNQSNKS</sequence>
<evidence type="ECO:0000313" key="3">
    <source>
        <dbReference type="Proteomes" id="UP000274046"/>
    </source>
</evidence>
<reference evidence="2 3" key="1">
    <citation type="submission" date="2018-10" db="EMBL/GenBank/DDBJ databases">
        <title>Genome sequencing of Pedobacter jejuensis TNB23.</title>
        <authorList>
            <person name="Cho Y.-J."/>
            <person name="Cho A."/>
            <person name="Kim O.-S."/>
        </authorList>
    </citation>
    <scope>NUCLEOTIDE SEQUENCE [LARGE SCALE GENOMIC DNA]</scope>
    <source>
        <strain evidence="2 3">TNB23</strain>
    </source>
</reference>
<name>A0A3N0BRI3_9SPHI</name>
<dbReference type="InterPro" id="IPR013321">
    <property type="entry name" value="Arc_rbn_hlx_hlx"/>
</dbReference>
<accession>A0A3N0BRI3</accession>
<proteinExistence type="predicted"/>
<protein>
    <recommendedName>
        <fullName evidence="4">CopG family transcriptional regulator</fullName>
    </recommendedName>
</protein>
<dbReference type="OrthoDB" id="799574at2"/>
<organism evidence="2 3">
    <name type="scientific">Pedobacter jejuensis</name>
    <dbReference type="NCBI Taxonomy" id="1268550"/>
    <lineage>
        <taxon>Bacteria</taxon>
        <taxon>Pseudomonadati</taxon>
        <taxon>Bacteroidota</taxon>
        <taxon>Sphingobacteriia</taxon>
        <taxon>Sphingobacteriales</taxon>
        <taxon>Sphingobacteriaceae</taxon>
        <taxon>Pedobacter</taxon>
    </lineage>
</organism>
<dbReference type="EMBL" id="RBEE01000034">
    <property type="protein sequence ID" value="RNL51669.1"/>
    <property type="molecule type" value="Genomic_DNA"/>
</dbReference>
<dbReference type="Proteomes" id="UP000274046">
    <property type="component" value="Unassembled WGS sequence"/>
</dbReference>
<evidence type="ECO:0000313" key="2">
    <source>
        <dbReference type="EMBL" id="RNL51669.1"/>
    </source>
</evidence>
<dbReference type="AlphaFoldDB" id="A0A3N0BRI3"/>
<evidence type="ECO:0000256" key="1">
    <source>
        <dbReference type="SAM" id="MobiDB-lite"/>
    </source>
</evidence>
<evidence type="ECO:0008006" key="4">
    <source>
        <dbReference type="Google" id="ProtNLM"/>
    </source>
</evidence>
<keyword evidence="3" id="KW-1185">Reference proteome</keyword>
<dbReference type="Gene3D" id="1.10.1220.10">
    <property type="entry name" value="Met repressor-like"/>
    <property type="match status" value="1"/>
</dbReference>